<dbReference type="CDD" id="cd01852">
    <property type="entry name" value="AIG1"/>
    <property type="match status" value="1"/>
</dbReference>
<organism evidence="6 7">
    <name type="scientific">Nothoprocta perdicaria</name>
    <name type="common">Chilean tinamou</name>
    <name type="synonym">Crypturus perdicarius</name>
    <dbReference type="NCBI Taxonomy" id="30464"/>
    <lineage>
        <taxon>Eukaryota</taxon>
        <taxon>Metazoa</taxon>
        <taxon>Chordata</taxon>
        <taxon>Craniata</taxon>
        <taxon>Vertebrata</taxon>
        <taxon>Euteleostomi</taxon>
        <taxon>Archelosauria</taxon>
        <taxon>Archosauria</taxon>
        <taxon>Dinosauria</taxon>
        <taxon>Saurischia</taxon>
        <taxon>Theropoda</taxon>
        <taxon>Coelurosauria</taxon>
        <taxon>Aves</taxon>
        <taxon>Palaeognathae</taxon>
        <taxon>Tinamiformes</taxon>
        <taxon>Tinamidae</taxon>
        <taxon>Nothoprocta</taxon>
    </lineage>
</organism>
<evidence type="ECO:0000313" key="6">
    <source>
        <dbReference type="Ensembl" id="ENSNPEP00000020665.1"/>
    </source>
</evidence>
<dbReference type="PANTHER" id="PTHR10903:SF73">
    <property type="entry name" value="GTPASE IMAP FAMILY MEMBER 8"/>
    <property type="match status" value="1"/>
</dbReference>
<comment type="similarity">
    <text evidence="1">Belongs to the TRAFAC class TrmE-Era-EngA-EngB-Septin-like GTPase superfamily. AIG1/Toc34/Toc159-like paraseptin GTPase family. IAN subfamily.</text>
</comment>
<keyword evidence="3" id="KW-0342">GTP-binding</keyword>
<dbReference type="InterPro" id="IPR027417">
    <property type="entry name" value="P-loop_NTPase"/>
</dbReference>
<dbReference type="SUPFAM" id="SSF52540">
    <property type="entry name" value="P-loop containing nucleoside triphosphate hydrolases"/>
    <property type="match status" value="1"/>
</dbReference>
<dbReference type="InterPro" id="IPR045058">
    <property type="entry name" value="GIMA/IAN/Toc"/>
</dbReference>
<evidence type="ECO:0000256" key="3">
    <source>
        <dbReference type="ARBA" id="ARBA00023134"/>
    </source>
</evidence>
<dbReference type="AlphaFoldDB" id="A0A8C6ZV79"/>
<sequence length="312" mass="34277">MVQRSTKGKRKGAWAAPCSLGQRRARSRTRPSAARHVGAWDAQEAGQTELRLLLVGKSGSGRSATGNTILGRPAFESRLSARQPVTRRGASASAVRRGRRLVVTDTPAVFGAPRSGRAWHRELARCLLLSAPGPHVLLLVTQLGRYTEEDQAAAEDIWSVFGHAAKGHTIVLFTRKEDLGDGSLREYVTGTENAALQRLIAGCGNRYCAFNNRAAGAERAAQVAELLALAQSVLTANGNAHYTNELYHEASALRGRCLARKFRRLRWAPWTTCRDMWKRRRGAPHCPGQSVHSHSTLSEPPRELLQQKPRDQ</sequence>
<dbReference type="Gene3D" id="3.40.50.300">
    <property type="entry name" value="P-loop containing nucleotide triphosphate hydrolases"/>
    <property type="match status" value="1"/>
</dbReference>
<evidence type="ECO:0000256" key="4">
    <source>
        <dbReference type="SAM" id="MobiDB-lite"/>
    </source>
</evidence>
<dbReference type="Proteomes" id="UP000694420">
    <property type="component" value="Unplaced"/>
</dbReference>
<dbReference type="PROSITE" id="PS51720">
    <property type="entry name" value="G_AIG1"/>
    <property type="match status" value="1"/>
</dbReference>
<reference evidence="6" key="1">
    <citation type="submission" date="2025-08" db="UniProtKB">
        <authorList>
            <consortium name="Ensembl"/>
        </authorList>
    </citation>
    <scope>IDENTIFICATION</scope>
</reference>
<proteinExistence type="inferred from homology"/>
<keyword evidence="7" id="KW-1185">Reference proteome</keyword>
<dbReference type="InterPro" id="IPR006703">
    <property type="entry name" value="G_AIG1"/>
</dbReference>
<dbReference type="PANTHER" id="PTHR10903">
    <property type="entry name" value="GTPASE, IMAP FAMILY MEMBER-RELATED"/>
    <property type="match status" value="1"/>
</dbReference>
<dbReference type="FunFam" id="3.40.50.300:FF:000366">
    <property type="entry name" value="GTPase, IMAP family member 2"/>
    <property type="match status" value="1"/>
</dbReference>
<accession>A0A8C6ZV79</accession>
<evidence type="ECO:0000313" key="7">
    <source>
        <dbReference type="Proteomes" id="UP000694420"/>
    </source>
</evidence>
<reference evidence="6" key="2">
    <citation type="submission" date="2025-09" db="UniProtKB">
        <authorList>
            <consortium name="Ensembl"/>
        </authorList>
    </citation>
    <scope>IDENTIFICATION</scope>
</reference>
<protein>
    <recommendedName>
        <fullName evidence="5">AIG1-type G domain-containing protein</fullName>
    </recommendedName>
</protein>
<evidence type="ECO:0000256" key="1">
    <source>
        <dbReference type="ARBA" id="ARBA00008535"/>
    </source>
</evidence>
<feature type="domain" description="AIG1-type G" evidence="5">
    <location>
        <begin position="47"/>
        <end position="251"/>
    </location>
</feature>
<feature type="region of interest" description="Disordered" evidence="4">
    <location>
        <begin position="284"/>
        <end position="312"/>
    </location>
</feature>
<dbReference type="Pfam" id="PF04548">
    <property type="entry name" value="AIG1"/>
    <property type="match status" value="1"/>
</dbReference>
<dbReference type="Ensembl" id="ENSNPET00000021207.1">
    <property type="protein sequence ID" value="ENSNPEP00000020665.1"/>
    <property type="gene ID" value="ENSNPEG00000015375.1"/>
</dbReference>
<evidence type="ECO:0000256" key="2">
    <source>
        <dbReference type="ARBA" id="ARBA00022741"/>
    </source>
</evidence>
<keyword evidence="2" id="KW-0547">Nucleotide-binding</keyword>
<name>A0A8C6ZV79_NOTPE</name>
<dbReference type="GO" id="GO:0005525">
    <property type="term" value="F:GTP binding"/>
    <property type="evidence" value="ECO:0007669"/>
    <property type="project" value="UniProtKB-KW"/>
</dbReference>
<evidence type="ECO:0000259" key="5">
    <source>
        <dbReference type="PROSITE" id="PS51720"/>
    </source>
</evidence>